<evidence type="ECO:0000256" key="2">
    <source>
        <dbReference type="ARBA" id="ARBA00022692"/>
    </source>
</evidence>
<evidence type="ECO:0000313" key="6">
    <source>
        <dbReference type="EMBL" id="MBB6520691.1"/>
    </source>
</evidence>
<organism evidence="6 7">
    <name type="scientific">Pseudoteredinibacter isoporae</name>
    <dbReference type="NCBI Taxonomy" id="570281"/>
    <lineage>
        <taxon>Bacteria</taxon>
        <taxon>Pseudomonadati</taxon>
        <taxon>Pseudomonadota</taxon>
        <taxon>Gammaproteobacteria</taxon>
        <taxon>Cellvibrionales</taxon>
        <taxon>Cellvibrionaceae</taxon>
        <taxon>Pseudoteredinibacter</taxon>
    </lineage>
</organism>
<keyword evidence="7" id="KW-1185">Reference proteome</keyword>
<comment type="caution">
    <text evidence="6">The sequence shown here is derived from an EMBL/GenBank/DDBJ whole genome shotgun (WGS) entry which is preliminary data.</text>
</comment>
<gene>
    <name evidence="6" type="ORF">HNR48_000969</name>
</gene>
<dbReference type="EMBL" id="JACHHT010000001">
    <property type="protein sequence ID" value="MBB6520691.1"/>
    <property type="molecule type" value="Genomic_DNA"/>
</dbReference>
<evidence type="ECO:0000313" key="7">
    <source>
        <dbReference type="Proteomes" id="UP000528457"/>
    </source>
</evidence>
<dbReference type="InParanoid" id="A0A7X0JSQ4"/>
<proteinExistence type="predicted"/>
<keyword evidence="3 5" id="KW-1133">Transmembrane helix</keyword>
<accession>A0A7X0JSQ4</accession>
<evidence type="ECO:0000256" key="5">
    <source>
        <dbReference type="SAM" id="Phobius"/>
    </source>
</evidence>
<comment type="subcellular location">
    <subcellularLocation>
        <location evidence="1">Membrane</location>
    </subcellularLocation>
</comment>
<sequence>MNAIALYMLFNLLLLGLTKAPVAIAMARLGRYNNASPRDQQTELSGWGKRALAAHQNAIEAIPIFGLALLTAAHLELPMEDLHLYAGGFVISRVLYQLCYLADWATLRSIVWIAGYGFCVALVASSL</sequence>
<keyword evidence="2 5" id="KW-0812">Transmembrane</keyword>
<feature type="transmembrane region" description="Helical" evidence="5">
    <location>
        <begin position="6"/>
        <end position="30"/>
    </location>
</feature>
<dbReference type="Pfam" id="PF01124">
    <property type="entry name" value="MAPEG"/>
    <property type="match status" value="1"/>
</dbReference>
<dbReference type="GO" id="GO:0016020">
    <property type="term" value="C:membrane"/>
    <property type="evidence" value="ECO:0007669"/>
    <property type="project" value="UniProtKB-SubCell"/>
</dbReference>
<protein>
    <submittedName>
        <fullName evidence="6">Putative MAPEG superfamily protein</fullName>
    </submittedName>
</protein>
<feature type="transmembrane region" description="Helical" evidence="5">
    <location>
        <begin position="109"/>
        <end position="126"/>
    </location>
</feature>
<dbReference type="PANTHER" id="PTHR35371">
    <property type="entry name" value="INNER MEMBRANE PROTEIN"/>
    <property type="match status" value="1"/>
</dbReference>
<evidence type="ECO:0000256" key="1">
    <source>
        <dbReference type="ARBA" id="ARBA00004370"/>
    </source>
</evidence>
<dbReference type="RefSeq" id="WP_166850506.1">
    <property type="nucleotide sequence ID" value="NZ_JAAONY010000001.1"/>
</dbReference>
<name>A0A7X0JSQ4_9GAMM</name>
<dbReference type="InterPro" id="IPR001129">
    <property type="entry name" value="Membr-assoc_MAPEG"/>
</dbReference>
<reference evidence="6 7" key="1">
    <citation type="submission" date="2020-08" db="EMBL/GenBank/DDBJ databases">
        <title>Genomic Encyclopedia of Type Strains, Phase IV (KMG-IV): sequencing the most valuable type-strain genomes for metagenomic binning, comparative biology and taxonomic classification.</title>
        <authorList>
            <person name="Goeker M."/>
        </authorList>
    </citation>
    <scope>NUCLEOTIDE SEQUENCE [LARGE SCALE GENOMIC DNA]</scope>
    <source>
        <strain evidence="6 7">DSM 22368</strain>
    </source>
</reference>
<dbReference type="AlphaFoldDB" id="A0A7X0JSQ4"/>
<dbReference type="SUPFAM" id="SSF161084">
    <property type="entry name" value="MAPEG domain-like"/>
    <property type="match status" value="1"/>
</dbReference>
<dbReference type="Gene3D" id="1.20.120.550">
    <property type="entry name" value="Membrane associated eicosanoid/glutathione metabolism-like domain"/>
    <property type="match status" value="1"/>
</dbReference>
<dbReference type="Proteomes" id="UP000528457">
    <property type="component" value="Unassembled WGS sequence"/>
</dbReference>
<evidence type="ECO:0000256" key="4">
    <source>
        <dbReference type="ARBA" id="ARBA00023136"/>
    </source>
</evidence>
<dbReference type="PANTHER" id="PTHR35371:SF1">
    <property type="entry name" value="BLR7753 PROTEIN"/>
    <property type="match status" value="1"/>
</dbReference>
<evidence type="ECO:0000256" key="3">
    <source>
        <dbReference type="ARBA" id="ARBA00022989"/>
    </source>
</evidence>
<dbReference type="InterPro" id="IPR023352">
    <property type="entry name" value="MAPEG-like_dom_sf"/>
</dbReference>
<keyword evidence="4 5" id="KW-0472">Membrane</keyword>